<dbReference type="InterPro" id="IPR008727">
    <property type="entry name" value="PAAR_motif"/>
</dbReference>
<dbReference type="EMBL" id="JAHHGZ010000011">
    <property type="protein sequence ID" value="MBW4668227.1"/>
    <property type="molecule type" value="Genomic_DNA"/>
</dbReference>
<dbReference type="Proteomes" id="UP000729701">
    <property type="component" value="Unassembled WGS sequence"/>
</dbReference>
<protein>
    <submittedName>
        <fullName evidence="1">PAAR domain-containing protein</fullName>
    </submittedName>
</protein>
<gene>
    <name evidence="1" type="ORF">KME60_12585</name>
</gene>
<dbReference type="Gene3D" id="2.60.200.60">
    <property type="match status" value="1"/>
</dbReference>
<dbReference type="AlphaFoldDB" id="A0A951QNI3"/>
<dbReference type="CDD" id="cd14740">
    <property type="entry name" value="PAAR_4"/>
    <property type="match status" value="1"/>
</dbReference>
<sequence>MRKPAAKQGDTIVAIDTHLVIVPPLAAPVPTPLPFKGTITGNLSPNVRIMRMPAATVGSIAINIPPHIVPPPGSFVKPPFNRGTIVFGSATVKINGKMAARLGDQALTCNDPADLPVGRVIAKGTVFIG</sequence>
<evidence type="ECO:0000313" key="2">
    <source>
        <dbReference type="Proteomes" id="UP000729701"/>
    </source>
</evidence>
<proteinExistence type="predicted"/>
<accession>A0A951QNI3</accession>
<reference evidence="1" key="2">
    <citation type="journal article" date="2022" name="Microbiol. Resour. Announc.">
        <title>Metagenome Sequencing to Explore Phylogenomics of Terrestrial Cyanobacteria.</title>
        <authorList>
            <person name="Ward R.D."/>
            <person name="Stajich J.E."/>
            <person name="Johansen J.R."/>
            <person name="Huntemann M."/>
            <person name="Clum A."/>
            <person name="Foster B."/>
            <person name="Foster B."/>
            <person name="Roux S."/>
            <person name="Palaniappan K."/>
            <person name="Varghese N."/>
            <person name="Mukherjee S."/>
            <person name="Reddy T.B.K."/>
            <person name="Daum C."/>
            <person name="Copeland A."/>
            <person name="Chen I.A."/>
            <person name="Ivanova N.N."/>
            <person name="Kyrpides N.C."/>
            <person name="Shapiro N."/>
            <person name="Eloe-Fadrosh E.A."/>
            <person name="Pietrasiak N."/>
        </authorList>
    </citation>
    <scope>NUCLEOTIDE SEQUENCE</scope>
    <source>
        <strain evidence="1">GSE-NOS-MK-12-04C</strain>
    </source>
</reference>
<name>A0A951QNI3_9CYAN</name>
<dbReference type="Pfam" id="PF05488">
    <property type="entry name" value="PAAR_motif"/>
    <property type="match status" value="1"/>
</dbReference>
<organism evidence="1 2">
    <name type="scientific">Cyanomargarita calcarea GSE-NOS-MK-12-04C</name>
    <dbReference type="NCBI Taxonomy" id="2839659"/>
    <lineage>
        <taxon>Bacteria</taxon>
        <taxon>Bacillati</taxon>
        <taxon>Cyanobacteriota</taxon>
        <taxon>Cyanophyceae</taxon>
        <taxon>Nostocales</taxon>
        <taxon>Cyanomargaritaceae</taxon>
        <taxon>Cyanomargarita</taxon>
    </lineage>
</organism>
<reference evidence="1" key="1">
    <citation type="submission" date="2021-05" db="EMBL/GenBank/DDBJ databases">
        <authorList>
            <person name="Pietrasiak N."/>
            <person name="Ward R."/>
            <person name="Stajich J.E."/>
            <person name="Kurbessoian T."/>
        </authorList>
    </citation>
    <scope>NUCLEOTIDE SEQUENCE</scope>
    <source>
        <strain evidence="1">GSE-NOS-MK-12-04C</strain>
    </source>
</reference>
<comment type="caution">
    <text evidence="1">The sequence shown here is derived from an EMBL/GenBank/DDBJ whole genome shotgun (WGS) entry which is preliminary data.</text>
</comment>
<evidence type="ECO:0000313" key="1">
    <source>
        <dbReference type="EMBL" id="MBW4668227.1"/>
    </source>
</evidence>